<dbReference type="PANTHER" id="PTHR43280:SF2">
    <property type="entry name" value="HTH-TYPE TRANSCRIPTIONAL REGULATOR EXSA"/>
    <property type="match status" value="1"/>
</dbReference>
<dbReference type="SUPFAM" id="SSF51445">
    <property type="entry name" value="(Trans)glycosidases"/>
    <property type="match status" value="1"/>
</dbReference>
<reference evidence="8 9" key="1">
    <citation type="submission" date="2020-08" db="EMBL/GenBank/DDBJ databases">
        <title>Genome public.</title>
        <authorList>
            <person name="Liu C."/>
            <person name="Sun Q."/>
        </authorList>
    </citation>
    <scope>NUCLEOTIDE SEQUENCE [LARGE SCALE GENOMIC DNA]</scope>
    <source>
        <strain evidence="8 9">NSJ-13</strain>
    </source>
</reference>
<dbReference type="PROSITE" id="PS00041">
    <property type="entry name" value="HTH_ARAC_FAMILY_1"/>
    <property type="match status" value="1"/>
</dbReference>
<accession>A0ABR7G842</accession>
<dbReference type="InterPro" id="IPR009057">
    <property type="entry name" value="Homeodomain-like_sf"/>
</dbReference>
<name>A0ABR7G842_9FIRM</name>
<dbReference type="InterPro" id="IPR014710">
    <property type="entry name" value="RmlC-like_jellyroll"/>
</dbReference>
<dbReference type="InterPro" id="IPR018062">
    <property type="entry name" value="HTH_AraC-typ_CS"/>
</dbReference>
<evidence type="ECO:0000313" key="9">
    <source>
        <dbReference type="Proteomes" id="UP000631576"/>
    </source>
</evidence>
<dbReference type="InterPro" id="IPR013096">
    <property type="entry name" value="Cupin_2"/>
</dbReference>
<dbReference type="InterPro" id="IPR011051">
    <property type="entry name" value="RmlC_Cupin_sf"/>
</dbReference>
<dbReference type="PANTHER" id="PTHR43280">
    <property type="entry name" value="ARAC-FAMILY TRANSCRIPTIONAL REGULATOR"/>
    <property type="match status" value="1"/>
</dbReference>
<keyword evidence="2" id="KW-0378">Hydrolase</keyword>
<keyword evidence="6" id="KW-0326">Glycosidase</keyword>
<dbReference type="Pfam" id="PF12833">
    <property type="entry name" value="HTH_18"/>
    <property type="match status" value="1"/>
</dbReference>
<dbReference type="EMBL" id="JACOPE010000001">
    <property type="protein sequence ID" value="MBC5682941.1"/>
    <property type="molecule type" value="Genomic_DNA"/>
</dbReference>
<dbReference type="Pfam" id="PF07883">
    <property type="entry name" value="Cupin_2"/>
    <property type="match status" value="1"/>
</dbReference>
<dbReference type="InterPro" id="IPR049166">
    <property type="entry name" value="GH39_cat"/>
</dbReference>
<evidence type="ECO:0000256" key="3">
    <source>
        <dbReference type="ARBA" id="ARBA00023015"/>
    </source>
</evidence>
<dbReference type="SMART" id="SM00342">
    <property type="entry name" value="HTH_ARAC"/>
    <property type="match status" value="1"/>
</dbReference>
<dbReference type="Gene3D" id="2.60.40.1500">
    <property type="entry name" value="Glycosyl hydrolase domain, family 39"/>
    <property type="match status" value="1"/>
</dbReference>
<evidence type="ECO:0000256" key="5">
    <source>
        <dbReference type="ARBA" id="ARBA00023163"/>
    </source>
</evidence>
<keyword evidence="4" id="KW-0238">DNA-binding</keyword>
<dbReference type="InterPro" id="IPR018060">
    <property type="entry name" value="HTH_AraC"/>
</dbReference>
<organism evidence="8 9">
    <name type="scientific">Ruminococcus hominis</name>
    <dbReference type="NCBI Taxonomy" id="2763065"/>
    <lineage>
        <taxon>Bacteria</taxon>
        <taxon>Bacillati</taxon>
        <taxon>Bacillota</taxon>
        <taxon>Clostridia</taxon>
        <taxon>Eubacteriales</taxon>
        <taxon>Oscillospiraceae</taxon>
        <taxon>Ruminococcus</taxon>
    </lineage>
</organism>
<dbReference type="SUPFAM" id="SSF51182">
    <property type="entry name" value="RmlC-like cupins"/>
    <property type="match status" value="1"/>
</dbReference>
<dbReference type="Gene3D" id="3.20.20.80">
    <property type="entry name" value="Glycosidases"/>
    <property type="match status" value="1"/>
</dbReference>
<comment type="caution">
    <text evidence="8">The sequence shown here is derived from an EMBL/GenBank/DDBJ whole genome shotgun (WGS) entry which is preliminary data.</text>
</comment>
<sequence>MEQDTRRDKLKLSVLNEVDELEHFHQDIELLYLLEGTLDVTIGEQTTHMKENDVLVVNANKKHMLSGSEDILYMQIMISYNLVSDVFQSIDVIFWCDSTKDESDRYDELRKILRALLNHYLETHGNTANFGHIALCYRVMDILSMYFLVQAADRENMDDKDKFEDRILQINNYIRANYNQPISLKDLADKLYLSNGYLSRFFKRNYGMSFAEYLTNIRLFHAVDELLYSSAPITRIAYDNGFASVAVFNKVFKKAYGETPSAMRKKAKEQKQEQKEEKQNPEIEKRLEKYFVVDSQSEEEQDKLSVCQGEHSVLQSEKIKNSWGNTINIGVASELLRSEVQEHVMMLKQALGFKYIRFWNIFSPEFLINVDDPKENYNFTRLDSIFDFLINLDLKPHIDFGVKSHMIVYNINKLQICDEREKDYLSIDFMEPKKWERFLNAFMQHLIYRYGRSEVDSWRVEYWFNEGQWKKSAFDQYFELFDITYRTIKKYSEGMEVGGSGLRLDLDAKLREYFLKTWNEQHCRPDFISIYIYNYERGKENDDRYAKRSTDDDFFLHNINSVKEQIAEAKMDDIKLYITEWNFTASVRNYLNDSCFGGAYIIKNILDLYGQLDEVAHYLGTDRTQQYYDTNELLFGGAGILTKDGILKPSGFAFDFLNRLYPYYVGHGENYLVSTDQHDSYGIVCHNQKGLSYNYYFTKEDELEKEHLWRYFENRDELELSLKLKDMSEGTYQIKVYRINEKNGSVISIWGELDYEKGLSRNDIKYFRRVCEPKLTIQKMKTEQNEMNLNIKLIANEIAFIRIRKISE</sequence>
<dbReference type="RefSeq" id="WP_118724580.1">
    <property type="nucleotide sequence ID" value="NZ_JACOPE010000001.1"/>
</dbReference>
<evidence type="ECO:0000256" key="2">
    <source>
        <dbReference type="ARBA" id="ARBA00022801"/>
    </source>
</evidence>
<evidence type="ECO:0000313" key="8">
    <source>
        <dbReference type="EMBL" id="MBC5682941.1"/>
    </source>
</evidence>
<comment type="similarity">
    <text evidence="1">Belongs to the glycosyl hydrolase 39 family.</text>
</comment>
<dbReference type="SUPFAM" id="SSF51011">
    <property type="entry name" value="Glycosyl hydrolase domain"/>
    <property type="match status" value="1"/>
</dbReference>
<evidence type="ECO:0000256" key="4">
    <source>
        <dbReference type="ARBA" id="ARBA00023125"/>
    </source>
</evidence>
<dbReference type="Proteomes" id="UP000631576">
    <property type="component" value="Unassembled WGS sequence"/>
</dbReference>
<dbReference type="PROSITE" id="PS01124">
    <property type="entry name" value="HTH_ARAC_FAMILY_2"/>
    <property type="match status" value="1"/>
</dbReference>
<dbReference type="Gene3D" id="1.10.10.60">
    <property type="entry name" value="Homeodomain-like"/>
    <property type="match status" value="2"/>
</dbReference>
<evidence type="ECO:0000256" key="1">
    <source>
        <dbReference type="ARBA" id="ARBA00008875"/>
    </source>
</evidence>
<dbReference type="Pfam" id="PF01229">
    <property type="entry name" value="Glyco_hydro_39"/>
    <property type="match status" value="1"/>
</dbReference>
<dbReference type="Gene3D" id="2.60.120.10">
    <property type="entry name" value="Jelly Rolls"/>
    <property type="match status" value="1"/>
</dbReference>
<dbReference type="SUPFAM" id="SSF46689">
    <property type="entry name" value="Homeodomain-like"/>
    <property type="match status" value="2"/>
</dbReference>
<evidence type="ECO:0000256" key="6">
    <source>
        <dbReference type="ARBA" id="ARBA00023295"/>
    </source>
</evidence>
<dbReference type="InterPro" id="IPR017853">
    <property type="entry name" value="GH"/>
</dbReference>
<keyword evidence="9" id="KW-1185">Reference proteome</keyword>
<gene>
    <name evidence="8" type="ORF">H8S40_05055</name>
</gene>
<evidence type="ECO:0000259" key="7">
    <source>
        <dbReference type="PROSITE" id="PS01124"/>
    </source>
</evidence>
<feature type="domain" description="HTH araC/xylS-type" evidence="7">
    <location>
        <begin position="168"/>
        <end position="266"/>
    </location>
</feature>
<proteinExistence type="inferred from homology"/>
<keyword evidence="5" id="KW-0804">Transcription</keyword>
<keyword evidence="3" id="KW-0805">Transcription regulation</keyword>
<protein>
    <submittedName>
        <fullName evidence="8">Helix-turn-helix domain-containing protein</fullName>
    </submittedName>
</protein>